<evidence type="ECO:0000259" key="8">
    <source>
        <dbReference type="Pfam" id="PF02687"/>
    </source>
</evidence>
<dbReference type="Pfam" id="PF02687">
    <property type="entry name" value="FtsX"/>
    <property type="match status" value="1"/>
</dbReference>
<name>A0A1W1BVF8_9ZZZZ</name>
<reference evidence="9" key="1">
    <citation type="submission" date="2016-10" db="EMBL/GenBank/DDBJ databases">
        <authorList>
            <person name="de Groot N.N."/>
        </authorList>
    </citation>
    <scope>NUCLEOTIDE SEQUENCE</scope>
</reference>
<proteinExistence type="predicted"/>
<comment type="subcellular location">
    <subcellularLocation>
        <location evidence="1">Cell membrane</location>
        <topology evidence="1">Multi-pass membrane protein</topology>
    </subcellularLocation>
</comment>
<keyword evidence="5 7" id="KW-1133">Transmembrane helix</keyword>
<evidence type="ECO:0000256" key="1">
    <source>
        <dbReference type="ARBA" id="ARBA00004651"/>
    </source>
</evidence>
<keyword evidence="3" id="KW-1003">Cell membrane</keyword>
<dbReference type="InterPro" id="IPR003838">
    <property type="entry name" value="ABC3_permease_C"/>
</dbReference>
<dbReference type="PANTHER" id="PTHR43738">
    <property type="entry name" value="ABC TRANSPORTER, MEMBRANE PROTEIN"/>
    <property type="match status" value="1"/>
</dbReference>
<dbReference type="EMBL" id="FPHD01000046">
    <property type="protein sequence ID" value="SFV57457.1"/>
    <property type="molecule type" value="Genomic_DNA"/>
</dbReference>
<feature type="domain" description="ABC3 transporter permease C-terminal" evidence="8">
    <location>
        <begin position="279"/>
        <end position="390"/>
    </location>
</feature>
<evidence type="ECO:0000313" key="9">
    <source>
        <dbReference type="EMBL" id="SFV57457.1"/>
    </source>
</evidence>
<organism evidence="9">
    <name type="scientific">hydrothermal vent metagenome</name>
    <dbReference type="NCBI Taxonomy" id="652676"/>
    <lineage>
        <taxon>unclassified sequences</taxon>
        <taxon>metagenomes</taxon>
        <taxon>ecological metagenomes</taxon>
    </lineage>
</organism>
<dbReference type="GO" id="GO:0005886">
    <property type="term" value="C:plasma membrane"/>
    <property type="evidence" value="ECO:0007669"/>
    <property type="project" value="UniProtKB-SubCell"/>
</dbReference>
<evidence type="ECO:0000256" key="3">
    <source>
        <dbReference type="ARBA" id="ARBA00022475"/>
    </source>
</evidence>
<evidence type="ECO:0000256" key="7">
    <source>
        <dbReference type="SAM" id="Phobius"/>
    </source>
</evidence>
<feature type="transmembrane region" description="Helical" evidence="7">
    <location>
        <begin position="319"/>
        <end position="346"/>
    </location>
</feature>
<sequence>MFEVAVKMLMHDRTKFLGLFTGIGFTAFLVTFAMSYFAGFLTRGFALVSENPSATVWVMDPAVNSTEATINMSDASLGLVRSVKGVSYAVPLYLSDMTARFPNGHFQSFQMIGVDDATLSGAPKPGNALSAALLHMPDSVIVDSGGSSGKLQTPIHTKDMWPYDGAHLGVPTRKLQYGDTLIINDKRVVARGVSSTIPRFPPRPLMYTTQSNFKRLNPGENRYITFIMVRGKKNISANTLAQNITSQTGLKAITSDAFKKETVKWFLINSEDVGDMVNMVILAMLVGFGVTGVMLYMFTYENLRQYAVLKAMGTSNDQLVAMVFTQAFIGVIVGSGIGIGVCALLGESVASADFPFRMMWFAPVLGFLGVLIVSITAAVISVRPVLSMEPGIVFSQR</sequence>
<keyword evidence="6 7" id="KW-0472">Membrane</keyword>
<feature type="transmembrane region" description="Helical" evidence="7">
    <location>
        <begin position="276"/>
        <end position="298"/>
    </location>
</feature>
<dbReference type="InterPro" id="IPR051125">
    <property type="entry name" value="ABC-4/HrtB_transporter"/>
</dbReference>
<keyword evidence="2" id="KW-0813">Transport</keyword>
<gene>
    <name evidence="9" type="ORF">MNB_SV-8-951</name>
</gene>
<feature type="transmembrane region" description="Helical" evidence="7">
    <location>
        <begin position="16"/>
        <end position="41"/>
    </location>
</feature>
<feature type="transmembrane region" description="Helical" evidence="7">
    <location>
        <begin position="358"/>
        <end position="380"/>
    </location>
</feature>
<evidence type="ECO:0000256" key="5">
    <source>
        <dbReference type="ARBA" id="ARBA00022989"/>
    </source>
</evidence>
<evidence type="ECO:0000256" key="6">
    <source>
        <dbReference type="ARBA" id="ARBA00023136"/>
    </source>
</evidence>
<protein>
    <submittedName>
        <fullName evidence="9">ABC-transporter permease protein</fullName>
    </submittedName>
</protein>
<accession>A0A1W1BVF8</accession>
<dbReference type="AlphaFoldDB" id="A0A1W1BVF8"/>
<evidence type="ECO:0000256" key="4">
    <source>
        <dbReference type="ARBA" id="ARBA00022692"/>
    </source>
</evidence>
<evidence type="ECO:0000256" key="2">
    <source>
        <dbReference type="ARBA" id="ARBA00022448"/>
    </source>
</evidence>
<keyword evidence="4 7" id="KW-0812">Transmembrane</keyword>
<dbReference type="PANTHER" id="PTHR43738:SF1">
    <property type="entry name" value="HEMIN TRANSPORT SYSTEM PERMEASE PROTEIN HRTB-RELATED"/>
    <property type="match status" value="1"/>
</dbReference>